<organism evidence="1 2">
    <name type="scientific">Peronosclerospora sorghi</name>
    <dbReference type="NCBI Taxonomy" id="230839"/>
    <lineage>
        <taxon>Eukaryota</taxon>
        <taxon>Sar</taxon>
        <taxon>Stramenopiles</taxon>
        <taxon>Oomycota</taxon>
        <taxon>Peronosporomycetes</taxon>
        <taxon>Peronosporales</taxon>
        <taxon>Peronosporaceae</taxon>
        <taxon>Peronosclerospora</taxon>
    </lineage>
</organism>
<dbReference type="EMBL" id="CM047591">
    <property type="protein sequence ID" value="KAI9918784.1"/>
    <property type="molecule type" value="Genomic_DNA"/>
</dbReference>
<gene>
    <name evidence="1" type="ORF">PsorP6_011482</name>
</gene>
<keyword evidence="2" id="KW-1185">Reference proteome</keyword>
<evidence type="ECO:0000313" key="1">
    <source>
        <dbReference type="EMBL" id="KAI9918784.1"/>
    </source>
</evidence>
<sequence length="237" mass="25845">MLVTAPTLAKGEETAVDGREIRKLHGRETMAMHGIRQEAAADDDGREHTSIAGTVHTNGSRVDTLKPKSTSKKELQAAAAAAADLENRTVSVHVMHGLLAALSYDISGVRAHPQGLESVLLQRFLLVATDIRNLLQYTPDMDVQVLQANGIVTLCLGPRDATARIFVCKWSAAATSLHGVCAHVVVQWEMHRCISDGRAFIYQKCLPGRIQEPCSYGSFDEGAASSYYVALLFQRRF</sequence>
<comment type="caution">
    <text evidence="1">The sequence shown here is derived from an EMBL/GenBank/DDBJ whole genome shotgun (WGS) entry which is preliminary data.</text>
</comment>
<evidence type="ECO:0000313" key="2">
    <source>
        <dbReference type="Proteomes" id="UP001163321"/>
    </source>
</evidence>
<reference evidence="1 2" key="1">
    <citation type="journal article" date="2022" name="bioRxiv">
        <title>The genome of the oomycete Peronosclerospora sorghi, a cosmopolitan pathogen of maize and sorghum, is inflated with dispersed pseudogenes.</title>
        <authorList>
            <person name="Fletcher K."/>
            <person name="Martin F."/>
            <person name="Isakeit T."/>
            <person name="Cavanaugh K."/>
            <person name="Magill C."/>
            <person name="Michelmore R."/>
        </authorList>
    </citation>
    <scope>NUCLEOTIDE SEQUENCE [LARGE SCALE GENOMIC DNA]</scope>
    <source>
        <strain evidence="1">P6</strain>
    </source>
</reference>
<accession>A0ACC0WL95</accession>
<proteinExistence type="predicted"/>
<dbReference type="Proteomes" id="UP001163321">
    <property type="component" value="Chromosome 12"/>
</dbReference>
<protein>
    <submittedName>
        <fullName evidence="1">Uncharacterized protein</fullName>
    </submittedName>
</protein>
<name>A0ACC0WL95_9STRA</name>